<dbReference type="Proteomes" id="UP000729357">
    <property type="component" value="Unassembled WGS sequence"/>
</dbReference>
<dbReference type="GO" id="GO:0008622">
    <property type="term" value="C:epsilon DNA polymerase complex"/>
    <property type="evidence" value="ECO:0007669"/>
    <property type="project" value="InterPro"/>
</dbReference>
<keyword evidence="5 7" id="KW-0238">DNA-binding</keyword>
<evidence type="ECO:0000256" key="3">
    <source>
        <dbReference type="ARBA" id="ARBA00022705"/>
    </source>
</evidence>
<reference evidence="9" key="2">
    <citation type="submission" date="2021-08" db="EMBL/GenBank/DDBJ databases">
        <authorList>
            <person name="Gostincar C."/>
            <person name="Sun X."/>
            <person name="Song Z."/>
            <person name="Gunde-Cimerman N."/>
        </authorList>
    </citation>
    <scope>NUCLEOTIDE SEQUENCE</scope>
    <source>
        <strain evidence="9">EXF-9298</strain>
    </source>
</reference>
<evidence type="ECO:0000313" key="9">
    <source>
        <dbReference type="EMBL" id="KAG9991704.1"/>
    </source>
</evidence>
<keyword evidence="7" id="KW-0004">4Fe-4S</keyword>
<evidence type="ECO:0000256" key="4">
    <source>
        <dbReference type="ARBA" id="ARBA00022932"/>
    </source>
</evidence>
<evidence type="ECO:0000313" key="10">
    <source>
        <dbReference type="Proteomes" id="UP000729357"/>
    </source>
</evidence>
<evidence type="ECO:0000256" key="7">
    <source>
        <dbReference type="RuleBase" id="RU365029"/>
    </source>
</evidence>
<organism evidence="9 10">
    <name type="scientific">Aureobasidium melanogenum</name>
    <name type="common">Aureobasidium pullulans var. melanogenum</name>
    <dbReference type="NCBI Taxonomy" id="46634"/>
    <lineage>
        <taxon>Eukaryota</taxon>
        <taxon>Fungi</taxon>
        <taxon>Dikarya</taxon>
        <taxon>Ascomycota</taxon>
        <taxon>Pezizomycotina</taxon>
        <taxon>Dothideomycetes</taxon>
        <taxon>Dothideomycetidae</taxon>
        <taxon>Dothideales</taxon>
        <taxon>Saccotheciaceae</taxon>
        <taxon>Aureobasidium</taxon>
    </lineage>
</organism>
<proteinExistence type="inferred from homology"/>
<dbReference type="InterPro" id="IPR013697">
    <property type="entry name" value="DNA_pol_e_suA_C"/>
</dbReference>
<keyword evidence="1 7" id="KW-0808">Transferase</keyword>
<comment type="caution">
    <text evidence="9">The sequence shown here is derived from an EMBL/GenBank/DDBJ whole genome shotgun (WGS) entry which is preliminary data.</text>
</comment>
<keyword evidence="7" id="KW-0411">Iron-sulfur</keyword>
<dbReference type="GO" id="GO:0003887">
    <property type="term" value="F:DNA-directed DNA polymerase activity"/>
    <property type="evidence" value="ECO:0007669"/>
    <property type="project" value="UniProtKB-KW"/>
</dbReference>
<dbReference type="AlphaFoldDB" id="A0A9P8K0K1"/>
<evidence type="ECO:0000256" key="5">
    <source>
        <dbReference type="ARBA" id="ARBA00023125"/>
    </source>
</evidence>
<name>A0A9P8K0K1_AURME</name>
<evidence type="ECO:0000256" key="6">
    <source>
        <dbReference type="ARBA" id="ARBA00049244"/>
    </source>
</evidence>
<dbReference type="GO" id="GO:0051539">
    <property type="term" value="F:4 iron, 4 sulfur cluster binding"/>
    <property type="evidence" value="ECO:0007669"/>
    <property type="project" value="UniProtKB-KW"/>
</dbReference>
<dbReference type="SMART" id="SM01159">
    <property type="entry name" value="DUF1744"/>
    <property type="match status" value="1"/>
</dbReference>
<dbReference type="Pfam" id="PF23250">
    <property type="entry name" value="zf_DPOE_2"/>
    <property type="match status" value="1"/>
</dbReference>
<comment type="cofactor">
    <cofactor evidence="7">
        <name>[4Fe-4S] cluster</name>
        <dbReference type="ChEBI" id="CHEBI:49883"/>
    </cofactor>
</comment>
<keyword evidence="10" id="KW-1185">Reference proteome</keyword>
<dbReference type="GO" id="GO:0003677">
    <property type="term" value="F:DNA binding"/>
    <property type="evidence" value="ECO:0007669"/>
    <property type="project" value="UniProtKB-KW"/>
</dbReference>
<dbReference type="GO" id="GO:0000278">
    <property type="term" value="P:mitotic cell cycle"/>
    <property type="evidence" value="ECO:0007669"/>
    <property type="project" value="TreeGrafter"/>
</dbReference>
<accession>A0A9P8K0K1</accession>
<comment type="subcellular location">
    <subcellularLocation>
        <location evidence="7">Nucleus</location>
    </subcellularLocation>
</comment>
<evidence type="ECO:0000259" key="8">
    <source>
        <dbReference type="SMART" id="SM01159"/>
    </source>
</evidence>
<comment type="similarity">
    <text evidence="7">Belongs to the DNA polymerase type-B family.</text>
</comment>
<dbReference type="EMBL" id="JAHFXS010000001">
    <property type="protein sequence ID" value="KAG9991704.1"/>
    <property type="molecule type" value="Genomic_DNA"/>
</dbReference>
<dbReference type="GO" id="GO:0006272">
    <property type="term" value="P:leading strand elongation"/>
    <property type="evidence" value="ECO:0007669"/>
    <property type="project" value="TreeGrafter"/>
</dbReference>
<gene>
    <name evidence="9" type="ORF">KCU98_g18</name>
</gene>
<dbReference type="GO" id="GO:0006287">
    <property type="term" value="P:base-excision repair, gap-filling"/>
    <property type="evidence" value="ECO:0007669"/>
    <property type="project" value="TreeGrafter"/>
</dbReference>
<dbReference type="Pfam" id="PF22912">
    <property type="entry name" value="zf-DPOE"/>
    <property type="match status" value="1"/>
</dbReference>
<dbReference type="GO" id="GO:0006297">
    <property type="term" value="P:nucleotide-excision repair, DNA gap filling"/>
    <property type="evidence" value="ECO:0007669"/>
    <property type="project" value="TreeGrafter"/>
</dbReference>
<dbReference type="GO" id="GO:0045004">
    <property type="term" value="P:DNA replication proofreading"/>
    <property type="evidence" value="ECO:0007669"/>
    <property type="project" value="TreeGrafter"/>
</dbReference>
<dbReference type="Pfam" id="PF08490">
    <property type="entry name" value="DUF1744"/>
    <property type="match status" value="2"/>
</dbReference>
<dbReference type="InterPro" id="IPR054475">
    <property type="entry name" value="Znf-DPOE"/>
</dbReference>
<keyword evidence="7" id="KW-0539">Nucleus</keyword>
<dbReference type="PANTHER" id="PTHR10670">
    <property type="entry name" value="DNA POLYMERASE EPSILON CATALYTIC SUBUNIT A"/>
    <property type="match status" value="1"/>
</dbReference>
<feature type="domain" description="DNA polymerase epsilon catalytic subunit A C-terminal" evidence="8">
    <location>
        <begin position="1"/>
        <end position="170"/>
    </location>
</feature>
<keyword evidence="7" id="KW-0862">Zinc</keyword>
<dbReference type="GO" id="GO:0008310">
    <property type="term" value="F:single-stranded DNA 3'-5' DNA exonuclease activity"/>
    <property type="evidence" value="ECO:0007669"/>
    <property type="project" value="TreeGrafter"/>
</dbReference>
<dbReference type="EC" id="2.7.7.7" evidence="7"/>
<comment type="function">
    <text evidence="7">DNA polymerase II participates in chromosomal DNA replication.</text>
</comment>
<dbReference type="InterPro" id="IPR029703">
    <property type="entry name" value="POL2"/>
</dbReference>
<keyword evidence="2 7" id="KW-0548">Nucleotidyltransferase</keyword>
<evidence type="ECO:0000256" key="1">
    <source>
        <dbReference type="ARBA" id="ARBA00022679"/>
    </source>
</evidence>
<feature type="non-terminal residue" evidence="9">
    <location>
        <position position="661"/>
    </location>
</feature>
<dbReference type="GO" id="GO:0008270">
    <property type="term" value="F:zinc ion binding"/>
    <property type="evidence" value="ECO:0007669"/>
    <property type="project" value="UniProtKB-KW"/>
</dbReference>
<keyword evidence="4 7" id="KW-0239">DNA-directed DNA polymerase</keyword>
<comment type="catalytic activity">
    <reaction evidence="6 7">
        <text>DNA(n) + a 2'-deoxyribonucleoside 5'-triphosphate = DNA(n+1) + diphosphate</text>
        <dbReference type="Rhea" id="RHEA:22508"/>
        <dbReference type="Rhea" id="RHEA-COMP:17339"/>
        <dbReference type="Rhea" id="RHEA-COMP:17340"/>
        <dbReference type="ChEBI" id="CHEBI:33019"/>
        <dbReference type="ChEBI" id="CHEBI:61560"/>
        <dbReference type="ChEBI" id="CHEBI:173112"/>
        <dbReference type="EC" id="2.7.7.7"/>
    </reaction>
</comment>
<reference evidence="9" key="1">
    <citation type="journal article" date="2021" name="J Fungi (Basel)">
        <title>Virulence traits and population genomics of the black yeast Aureobasidium melanogenum.</title>
        <authorList>
            <person name="Cernosa A."/>
            <person name="Sun X."/>
            <person name="Gostincar C."/>
            <person name="Fang C."/>
            <person name="Gunde-Cimerman N."/>
            <person name="Song Z."/>
        </authorList>
    </citation>
    <scope>NUCLEOTIDE SEQUENCE</scope>
    <source>
        <strain evidence="9">EXF-9298</strain>
    </source>
</reference>
<protein>
    <recommendedName>
        <fullName evidence="7">DNA polymerase epsilon catalytic subunit</fullName>
        <ecNumber evidence="7">2.7.7.7</ecNumber>
    </recommendedName>
</protein>
<keyword evidence="3 7" id="KW-0235">DNA replication</keyword>
<keyword evidence="7" id="KW-0479">Metal-binding</keyword>
<keyword evidence="7" id="KW-0863">Zinc-finger</keyword>
<sequence length="661" mass="74002">MPSVNNPGTYSSVCIDLSVKNLAINTILCSAVLNDAEGSDSMGLSVPPPNEEGIEDISHVVSGENTFAQAGIMALREMVRAWWEEACHGGGMADVMVQHLVRWIENPGSFFSCPSSDVSTTKAEVGNAYAYSQYILKTVNAKPSFNFLDLSITEYWDYLIWYDEFNYGGKGCAEVVEAENQTLNTIMEWQIGTFLPKILQPMFNDWVVEYIDLMHGRKRPSGVGANGAPRPTQLPIHASIFASEKDDQTTPGDVLAKSFSKPLAKQIKALIKRQRTEAMHEELASDWTFPSLPGSSQKFGNPVLQLVKSVMQVLSLDKTITLEARLLRKELLHLFEIREFSAEGAFTNPSNSLAIKQLSCPECCLPRDIDLCRDGDIIPSDDTAAANRILTVRCHNCDALFDRLSIEERLLSEVQKLVLQWTTQDLKCSRCGRIRQNEFMDHCSCAGEWIVTCKREEVVKQLKVFGHVGSFYGMRMLEDVVGGVVAGVACKMVLIRRLNGWLQYQRWLGYSVRAFVHPADIHRGSPGLLGSVLPISVQKVIVVDQHFSCGTLVFERQIIAKESALLKFGERRLDPSRYRRGAQTIRRKQSSEHHVEWIGKSPSVNELGYMLKEAGFEEDSSDGQSARRLARALWSLQCDCMSANQEQDPRASRRHGVPCRR</sequence>
<evidence type="ECO:0000256" key="2">
    <source>
        <dbReference type="ARBA" id="ARBA00022695"/>
    </source>
</evidence>
<keyword evidence="7" id="KW-0408">Iron</keyword>
<dbReference type="PANTHER" id="PTHR10670:SF0">
    <property type="entry name" value="DNA POLYMERASE EPSILON CATALYTIC SUBUNIT A"/>
    <property type="match status" value="1"/>
</dbReference>